<evidence type="ECO:0000313" key="2">
    <source>
        <dbReference type="Proteomes" id="UP001367508"/>
    </source>
</evidence>
<protein>
    <submittedName>
        <fullName evidence="1">Uncharacterized protein</fullName>
    </submittedName>
</protein>
<evidence type="ECO:0000313" key="1">
    <source>
        <dbReference type="EMBL" id="KAK7338801.1"/>
    </source>
</evidence>
<accession>A0AAN9LNC7</accession>
<organism evidence="1 2">
    <name type="scientific">Canavalia gladiata</name>
    <name type="common">Sword bean</name>
    <name type="synonym">Dolichos gladiatus</name>
    <dbReference type="NCBI Taxonomy" id="3824"/>
    <lineage>
        <taxon>Eukaryota</taxon>
        <taxon>Viridiplantae</taxon>
        <taxon>Streptophyta</taxon>
        <taxon>Embryophyta</taxon>
        <taxon>Tracheophyta</taxon>
        <taxon>Spermatophyta</taxon>
        <taxon>Magnoliopsida</taxon>
        <taxon>eudicotyledons</taxon>
        <taxon>Gunneridae</taxon>
        <taxon>Pentapetalae</taxon>
        <taxon>rosids</taxon>
        <taxon>fabids</taxon>
        <taxon>Fabales</taxon>
        <taxon>Fabaceae</taxon>
        <taxon>Papilionoideae</taxon>
        <taxon>50 kb inversion clade</taxon>
        <taxon>NPAAA clade</taxon>
        <taxon>indigoferoid/millettioid clade</taxon>
        <taxon>Phaseoleae</taxon>
        <taxon>Canavalia</taxon>
    </lineage>
</organism>
<reference evidence="1 2" key="1">
    <citation type="submission" date="2024-01" db="EMBL/GenBank/DDBJ databases">
        <title>The genomes of 5 underutilized Papilionoideae crops provide insights into root nodulation and disease resistanc.</title>
        <authorList>
            <person name="Jiang F."/>
        </authorList>
    </citation>
    <scope>NUCLEOTIDE SEQUENCE [LARGE SCALE GENOMIC DNA]</scope>
    <source>
        <strain evidence="1">LVBAO_FW01</strain>
        <tissue evidence="1">Leaves</tissue>
    </source>
</reference>
<comment type="caution">
    <text evidence="1">The sequence shown here is derived from an EMBL/GenBank/DDBJ whole genome shotgun (WGS) entry which is preliminary data.</text>
</comment>
<dbReference type="AlphaFoldDB" id="A0AAN9LNC7"/>
<sequence>MLTKTYERSATTILNLVGDVQSTRTVSKEETQSDPIHEMVRQNIHEHLQLIFVLWTRMGLTRGRGRKELQNDHRSPPQLHNRTIRYEQAEVGAVGLLKNDPWGSLCHSSRKPAQKA</sequence>
<name>A0AAN9LNC7_CANGL</name>
<keyword evidence="2" id="KW-1185">Reference proteome</keyword>
<gene>
    <name evidence="1" type="ORF">VNO77_19433</name>
</gene>
<dbReference type="EMBL" id="JAYMYQ010000004">
    <property type="protein sequence ID" value="KAK7338801.1"/>
    <property type="molecule type" value="Genomic_DNA"/>
</dbReference>
<dbReference type="Proteomes" id="UP001367508">
    <property type="component" value="Unassembled WGS sequence"/>
</dbReference>
<proteinExistence type="predicted"/>